<dbReference type="InterPro" id="IPR011990">
    <property type="entry name" value="TPR-like_helical_dom_sf"/>
</dbReference>
<comment type="caution">
    <text evidence="5">The sequence shown here is derived from an EMBL/GenBank/DDBJ whole genome shotgun (WGS) entry which is preliminary data.</text>
</comment>
<dbReference type="Gene3D" id="1.25.40.10">
    <property type="entry name" value="Tetratricopeptide repeat domain"/>
    <property type="match status" value="1"/>
</dbReference>
<feature type="repeat" description="TPR" evidence="2">
    <location>
        <begin position="212"/>
        <end position="245"/>
    </location>
</feature>
<comment type="function">
    <text evidence="1">Mediates coordination of peptidoglycan synthesis and outer membrane constriction during cell division.</text>
</comment>
<keyword evidence="1" id="KW-0732">Signal</keyword>
<organism evidence="5 6">
    <name type="scientific">Zooshikella harenae</name>
    <dbReference type="NCBI Taxonomy" id="2827238"/>
    <lineage>
        <taxon>Bacteria</taxon>
        <taxon>Pseudomonadati</taxon>
        <taxon>Pseudomonadota</taxon>
        <taxon>Gammaproteobacteria</taxon>
        <taxon>Oceanospirillales</taxon>
        <taxon>Zooshikellaceae</taxon>
        <taxon>Zooshikella</taxon>
    </lineage>
</organism>
<evidence type="ECO:0000313" key="6">
    <source>
        <dbReference type="Proteomes" id="UP000690515"/>
    </source>
</evidence>
<dbReference type="EMBL" id="JAGSOY010000006">
    <property type="protein sequence ID" value="MBU2710308.1"/>
    <property type="molecule type" value="Genomic_DNA"/>
</dbReference>
<protein>
    <recommendedName>
        <fullName evidence="1">Cell division coordinator CpoB</fullName>
    </recommendedName>
</protein>
<evidence type="ECO:0000256" key="1">
    <source>
        <dbReference type="HAMAP-Rule" id="MF_02066"/>
    </source>
</evidence>
<feature type="repeat" description="TPR" evidence="2">
    <location>
        <begin position="175"/>
        <end position="208"/>
    </location>
</feature>
<proteinExistence type="inferred from homology"/>
<dbReference type="InterPro" id="IPR034706">
    <property type="entry name" value="CpoB"/>
</dbReference>
<dbReference type="RefSeq" id="WP_215818470.1">
    <property type="nucleotide sequence ID" value="NZ_JAGSOY010000006.1"/>
</dbReference>
<dbReference type="Pfam" id="PF16331">
    <property type="entry name" value="TolA_bind_tri"/>
    <property type="match status" value="1"/>
</dbReference>
<feature type="compositionally biased region" description="Low complexity" evidence="3">
    <location>
        <begin position="115"/>
        <end position="128"/>
    </location>
</feature>
<feature type="domain" description="YbgF trimerisation" evidence="4">
    <location>
        <begin position="60"/>
        <end position="113"/>
    </location>
</feature>
<dbReference type="HAMAP" id="MF_02066">
    <property type="entry name" value="CpoB"/>
    <property type="match status" value="1"/>
</dbReference>
<evidence type="ECO:0000256" key="3">
    <source>
        <dbReference type="SAM" id="MobiDB-lite"/>
    </source>
</evidence>
<accession>A0ABS5Z8Q7</accession>
<dbReference type="InterPro" id="IPR032519">
    <property type="entry name" value="YbgF_tri"/>
</dbReference>
<dbReference type="NCBIfam" id="TIGR02795">
    <property type="entry name" value="tol_pal_ybgF"/>
    <property type="match status" value="1"/>
</dbReference>
<dbReference type="Proteomes" id="UP000690515">
    <property type="component" value="Unassembled WGS sequence"/>
</dbReference>
<evidence type="ECO:0000313" key="5">
    <source>
        <dbReference type="EMBL" id="MBU2710308.1"/>
    </source>
</evidence>
<gene>
    <name evidence="5" type="primary">ybgF</name>
    <name evidence="1" type="synonym">cpoB</name>
    <name evidence="5" type="ORF">KCG35_04485</name>
</gene>
<comment type="subcellular location">
    <subcellularLocation>
        <location evidence="1">Periplasm</location>
    </subcellularLocation>
</comment>
<keyword evidence="1" id="KW-0132">Cell division</keyword>
<dbReference type="InterPro" id="IPR014162">
    <property type="entry name" value="CpoB_C"/>
</dbReference>
<keyword evidence="1" id="KW-0574">Periplasm</keyword>
<reference evidence="5 6" key="1">
    <citation type="submission" date="2021-04" db="EMBL/GenBank/DDBJ databases">
        <authorList>
            <person name="Pira H."/>
            <person name="Risdian C."/>
            <person name="Wink J."/>
        </authorList>
    </citation>
    <scope>NUCLEOTIDE SEQUENCE [LARGE SCALE GENOMIC DNA]</scope>
    <source>
        <strain evidence="5 6">WH53</strain>
    </source>
</reference>
<dbReference type="PROSITE" id="PS50005">
    <property type="entry name" value="TPR"/>
    <property type="match status" value="2"/>
</dbReference>
<feature type="region of interest" description="Disordered" evidence="3">
    <location>
        <begin position="112"/>
        <end position="134"/>
    </location>
</feature>
<keyword evidence="6" id="KW-1185">Reference proteome</keyword>
<dbReference type="SUPFAM" id="SSF48452">
    <property type="entry name" value="TPR-like"/>
    <property type="match status" value="1"/>
</dbReference>
<feature type="chain" id="PRO_5044929253" description="Cell division coordinator CpoB" evidence="1">
    <location>
        <begin position="32"/>
        <end position="259"/>
    </location>
</feature>
<dbReference type="Gene3D" id="1.20.5.110">
    <property type="match status" value="1"/>
</dbReference>
<feature type="signal peptide" evidence="1">
    <location>
        <begin position="1"/>
        <end position="31"/>
    </location>
</feature>
<evidence type="ECO:0000259" key="4">
    <source>
        <dbReference type="Pfam" id="PF16331"/>
    </source>
</evidence>
<comment type="similarity">
    <text evidence="1">Belongs to the CpoB family.</text>
</comment>
<sequence length="259" mass="28516" precursor="true">MTHSTARTVKHVLASLSLAATSLLMILPSYAEVPVVEPTPYGRSSGQAAPSRGYQGGSSTALFVQLEELQQEVLSLRGLVEQQAYLIKRMQQEQKDRYMDLDRRISDLAAGGAGASANSTQSGGAQQATDVSATSDKEKKAYKSAFQLIRQKRFDDALTALKAFVESYPSGPYTDNAYYWQGEVYLAQNQLEPAKEAFTQVINKFPQSRKLPDATYKLGRVYFQLGDNKQAKHYLEKVTKEFPDAAAANLAAAFLKQVN</sequence>
<keyword evidence="2" id="KW-0802">TPR repeat</keyword>
<dbReference type="Pfam" id="PF13174">
    <property type="entry name" value="TPR_6"/>
    <property type="match status" value="1"/>
</dbReference>
<dbReference type="InterPro" id="IPR019734">
    <property type="entry name" value="TPR_rpt"/>
</dbReference>
<dbReference type="Pfam" id="PF14559">
    <property type="entry name" value="TPR_19"/>
    <property type="match status" value="1"/>
</dbReference>
<evidence type="ECO:0000256" key="2">
    <source>
        <dbReference type="PROSITE-ProRule" id="PRU00339"/>
    </source>
</evidence>
<dbReference type="SMART" id="SM00028">
    <property type="entry name" value="TPR"/>
    <property type="match status" value="2"/>
</dbReference>
<name>A0ABS5Z8Q7_9GAMM</name>
<keyword evidence="1" id="KW-0131">Cell cycle</keyword>